<evidence type="ECO:0000313" key="4">
    <source>
        <dbReference type="Proteomes" id="UP000291562"/>
    </source>
</evidence>
<protein>
    <submittedName>
        <fullName evidence="3">DegV family EDD domain-containing protein</fullName>
    </submittedName>
</protein>
<dbReference type="AlphaFoldDB" id="A0A411HG45"/>
<keyword evidence="4" id="KW-1185">Reference proteome</keyword>
<dbReference type="GO" id="GO:0004371">
    <property type="term" value="F:glycerone kinase activity"/>
    <property type="evidence" value="ECO:0007669"/>
    <property type="project" value="InterPro"/>
</dbReference>
<accession>A0A411HG45</accession>
<dbReference type="Pfam" id="PF02645">
    <property type="entry name" value="DegV"/>
    <property type="match status" value="1"/>
</dbReference>
<dbReference type="PROSITE" id="PS51480">
    <property type="entry name" value="DHAL"/>
    <property type="match status" value="1"/>
</dbReference>
<dbReference type="OrthoDB" id="9760324at2"/>
<sequence>MNIAIPLDLPCVDLPCARVMPRFQPGGYALKRALICGIRRLLARREAINKINVFPVADGDTGSNLAFTLSAVGDALGSMRTACVDTLLRRAASEAIDGARGNSGAILAQFLQGISDSLKNVSRIDASSLTNAISCGSMQARLAVAQPVDGTILSVIGRFAECLRQQRAAGIDDLREIYGRALQSAREALAATPQQLAVLRKAGVVDAGAQGFVELLEGIQQYIQRGRAALTDHAQETSYAGADGVLSDSAKFDAASHRYCSECVLSADDLDRDAVRAALDQLAGSSLVMAGTREKLRIHMHLDQPETLFATLAQFGRISAHKADDMRAQNRSLHVSNTVAIVVDSAADIPAATLEHLPLHVVPVRLNFGAQDYLDKISLSSSAFYRELRENPIAPRTSQPPPGDFRRLFEFLLAHHAEVVYVGLSRALSGTLQAGEAVAARLDAQRIHVIDTRNASCGQGLLAIQAAQRAMQGWSAAQIVAELRTSLLQIQTHAYIRDISYAVRGGRIPPWTLPLTRWLKLVPLAKMGVHGRLKVRGILRGTDRLPERFAQDLVKRLPTGRRWQVLVGHCDCLDEGERLCAEIKRRLPELQSCDLVEAGSAIGAHAGPGSMVVSFMPAPIA</sequence>
<evidence type="ECO:0000313" key="3">
    <source>
        <dbReference type="EMBL" id="QBB69486.1"/>
    </source>
</evidence>
<dbReference type="Gene3D" id="3.40.50.10170">
    <property type="match status" value="1"/>
</dbReference>
<dbReference type="SUPFAM" id="SSF101473">
    <property type="entry name" value="DhaL-like"/>
    <property type="match status" value="1"/>
</dbReference>
<dbReference type="Pfam" id="PF21645">
    <property type="entry name" value="FakA-like_M"/>
    <property type="match status" value="1"/>
</dbReference>
<dbReference type="InterPro" id="IPR033470">
    <property type="entry name" value="FakA-like_C"/>
</dbReference>
<feature type="domain" description="DhaL" evidence="2">
    <location>
        <begin position="28"/>
        <end position="221"/>
    </location>
</feature>
<gene>
    <name evidence="3" type="ORF">ELE36_03330</name>
</gene>
<name>A0A411HG45_9GAMM</name>
<dbReference type="InterPro" id="IPR004007">
    <property type="entry name" value="DhaL_dom"/>
</dbReference>
<dbReference type="InterPro" id="IPR043168">
    <property type="entry name" value="DegV_C"/>
</dbReference>
<dbReference type="SUPFAM" id="SSF82549">
    <property type="entry name" value="DAK1/DegV-like"/>
    <property type="match status" value="1"/>
</dbReference>
<dbReference type="PANTHER" id="PTHR33434">
    <property type="entry name" value="DEGV DOMAIN-CONTAINING PROTEIN DR_1986-RELATED"/>
    <property type="match status" value="1"/>
</dbReference>
<dbReference type="GO" id="GO:0006071">
    <property type="term" value="P:glycerol metabolic process"/>
    <property type="evidence" value="ECO:0007669"/>
    <property type="project" value="InterPro"/>
</dbReference>
<dbReference type="Gene3D" id="1.25.40.340">
    <property type="match status" value="1"/>
</dbReference>
<dbReference type="EMBL" id="CP035704">
    <property type="protein sequence ID" value="QBB69486.1"/>
    <property type="molecule type" value="Genomic_DNA"/>
</dbReference>
<dbReference type="Proteomes" id="UP000291562">
    <property type="component" value="Chromosome"/>
</dbReference>
<dbReference type="InterPro" id="IPR003797">
    <property type="entry name" value="DegV"/>
</dbReference>
<dbReference type="RefSeq" id="WP_129831742.1">
    <property type="nucleotide sequence ID" value="NZ_CP035704.1"/>
</dbReference>
<dbReference type="InterPro" id="IPR036117">
    <property type="entry name" value="DhaL_dom_sf"/>
</dbReference>
<dbReference type="Gene3D" id="3.30.1180.10">
    <property type="match status" value="1"/>
</dbReference>
<keyword evidence="1" id="KW-0446">Lipid-binding</keyword>
<dbReference type="NCBIfam" id="TIGR00762">
    <property type="entry name" value="DegV"/>
    <property type="match status" value="1"/>
</dbReference>
<proteinExistence type="predicted"/>
<dbReference type="Pfam" id="PF02734">
    <property type="entry name" value="Dak2"/>
    <property type="match status" value="1"/>
</dbReference>
<dbReference type="InterPro" id="IPR048394">
    <property type="entry name" value="FakA-like_M"/>
</dbReference>
<evidence type="ECO:0000256" key="1">
    <source>
        <dbReference type="ARBA" id="ARBA00023121"/>
    </source>
</evidence>
<evidence type="ECO:0000259" key="2">
    <source>
        <dbReference type="PROSITE" id="PS51480"/>
    </source>
</evidence>
<dbReference type="SMART" id="SM01120">
    <property type="entry name" value="Dak2"/>
    <property type="match status" value="1"/>
</dbReference>
<dbReference type="PANTHER" id="PTHR33434:SF2">
    <property type="entry name" value="FATTY ACID-BINDING PROTEIN TM_1468"/>
    <property type="match status" value="1"/>
</dbReference>
<dbReference type="GO" id="GO:0008289">
    <property type="term" value="F:lipid binding"/>
    <property type="evidence" value="ECO:0007669"/>
    <property type="project" value="UniProtKB-KW"/>
</dbReference>
<dbReference type="KEGG" id="xbc:ELE36_03330"/>
<organism evidence="3 4">
    <name type="scientific">Pseudolysobacter antarcticus</name>
    <dbReference type="NCBI Taxonomy" id="2511995"/>
    <lineage>
        <taxon>Bacteria</taxon>
        <taxon>Pseudomonadati</taxon>
        <taxon>Pseudomonadota</taxon>
        <taxon>Gammaproteobacteria</taxon>
        <taxon>Lysobacterales</taxon>
        <taxon>Rhodanobacteraceae</taxon>
        <taxon>Pseudolysobacter</taxon>
    </lineage>
</organism>
<dbReference type="SMART" id="SM01121">
    <property type="entry name" value="Dak1_2"/>
    <property type="match status" value="1"/>
</dbReference>
<dbReference type="InterPro" id="IPR050270">
    <property type="entry name" value="DegV_domain_contain"/>
</dbReference>
<reference evidence="3 4" key="1">
    <citation type="submission" date="2019-01" db="EMBL/GenBank/DDBJ databases">
        <title>Pseudolysobacter antarctica gen. nov., sp. nov., isolated from Fildes Peninsula, Antarctica.</title>
        <authorList>
            <person name="Wei Z."/>
            <person name="Peng F."/>
        </authorList>
    </citation>
    <scope>NUCLEOTIDE SEQUENCE [LARGE SCALE GENOMIC DNA]</scope>
    <source>
        <strain evidence="3 4">AQ6-296</strain>
    </source>
</reference>
<dbReference type="PROSITE" id="PS51482">
    <property type="entry name" value="DEGV"/>
    <property type="match status" value="1"/>
</dbReference>